<evidence type="ECO:0000256" key="4">
    <source>
        <dbReference type="ARBA" id="ARBA00022833"/>
    </source>
</evidence>
<evidence type="ECO:0000313" key="6">
    <source>
        <dbReference type="EMBL" id="CAB4710217.1"/>
    </source>
</evidence>
<gene>
    <name evidence="6" type="ORF">UFOPK2658_00356</name>
    <name evidence="7" type="ORF">UFOPK3304_00536</name>
    <name evidence="8" type="ORF">UFOPK4134_01124</name>
</gene>
<dbReference type="AlphaFoldDB" id="A0A6J7CVH4"/>
<dbReference type="EMBL" id="CAFBPS010000086">
    <property type="protein sequence ID" value="CAB5032308.1"/>
    <property type="molecule type" value="Genomic_DNA"/>
</dbReference>
<dbReference type="CDD" id="cd06572">
    <property type="entry name" value="Histidinol_dh"/>
    <property type="match status" value="1"/>
</dbReference>
<protein>
    <submittedName>
        <fullName evidence="7">Unannotated protein</fullName>
    </submittedName>
</protein>
<evidence type="ECO:0000256" key="1">
    <source>
        <dbReference type="ARBA" id="ARBA00001947"/>
    </source>
</evidence>
<dbReference type="EMBL" id="CAFBLJ010000019">
    <property type="protein sequence ID" value="CAB4862547.1"/>
    <property type="molecule type" value="Genomic_DNA"/>
</dbReference>
<dbReference type="PIRSF" id="PIRSF000099">
    <property type="entry name" value="Histidinol_dh"/>
    <property type="match status" value="1"/>
</dbReference>
<proteinExistence type="inferred from homology"/>
<dbReference type="GO" id="GO:0004399">
    <property type="term" value="F:histidinol dehydrogenase activity"/>
    <property type="evidence" value="ECO:0007669"/>
    <property type="project" value="InterPro"/>
</dbReference>
<evidence type="ECO:0000256" key="2">
    <source>
        <dbReference type="ARBA" id="ARBA00010178"/>
    </source>
</evidence>
<reference evidence="7" key="1">
    <citation type="submission" date="2020-05" db="EMBL/GenBank/DDBJ databases">
        <authorList>
            <person name="Chiriac C."/>
            <person name="Salcher M."/>
            <person name="Ghai R."/>
            <person name="Kavagutti S V."/>
        </authorList>
    </citation>
    <scope>NUCLEOTIDE SEQUENCE</scope>
</reference>
<evidence type="ECO:0000256" key="5">
    <source>
        <dbReference type="ARBA" id="ARBA00023002"/>
    </source>
</evidence>
<dbReference type="EMBL" id="CAEZYH010000007">
    <property type="protein sequence ID" value="CAB4710217.1"/>
    <property type="molecule type" value="Genomic_DNA"/>
</dbReference>
<sequence length="447" mass="46985">MSRSSVLRQLTWSQLDAAQRSALVDRDLNKVITTELREQISALVLDVRERGDAAVCDALAKFDKVAVTPSGLRVSDDEWESAPSKVDPALRVAITDMVDHIRRFNEKLLSHLGNWQFESDPGLMVGERVSAIASAGLFCPSGKASYPSVLAQLGTPAVVAGVKNIAVVVPPQPGANGAVDPVVITVARELGLREIFRVNGPAGIAALAFGTESIPRVVKLMGPGSLPVTVAQLEVQRYGTATQMALGPTESVVIADDSADPVRLAADLLIEAEHGTDSCTLLITTSASLAAATEVELVKQIALLPEVRAEAAASSLGVNGGCVLVKDMTEAALVANDFAPEHLQLVVRAEIEESVIEMIVHAGEILIGQDTPFSAGNFVLGPPASLPTNGYARVTSGVTVDAFIKRTAIARADNAALRRLAPTVLALADVEGFPAHGNAIRLRFPDL</sequence>
<comment type="similarity">
    <text evidence="2">Belongs to the histidinol dehydrogenase family.</text>
</comment>
<dbReference type="GO" id="GO:0051287">
    <property type="term" value="F:NAD binding"/>
    <property type="evidence" value="ECO:0007669"/>
    <property type="project" value="InterPro"/>
</dbReference>
<dbReference type="NCBIfam" id="TIGR00069">
    <property type="entry name" value="hisD"/>
    <property type="match status" value="1"/>
</dbReference>
<dbReference type="InterPro" id="IPR022695">
    <property type="entry name" value="Histidinol_DH_monofunct"/>
</dbReference>
<organism evidence="7">
    <name type="scientific">freshwater metagenome</name>
    <dbReference type="NCBI Taxonomy" id="449393"/>
    <lineage>
        <taxon>unclassified sequences</taxon>
        <taxon>metagenomes</taxon>
        <taxon>ecological metagenomes</taxon>
    </lineage>
</organism>
<dbReference type="SUPFAM" id="SSF53720">
    <property type="entry name" value="ALDH-like"/>
    <property type="match status" value="1"/>
</dbReference>
<dbReference type="PANTHER" id="PTHR21256">
    <property type="entry name" value="HISTIDINOL DEHYDROGENASE HDH"/>
    <property type="match status" value="1"/>
</dbReference>
<dbReference type="PANTHER" id="PTHR21256:SF2">
    <property type="entry name" value="HISTIDINE BIOSYNTHESIS TRIFUNCTIONAL PROTEIN"/>
    <property type="match status" value="1"/>
</dbReference>
<dbReference type="Gene3D" id="1.20.5.1300">
    <property type="match status" value="1"/>
</dbReference>
<dbReference type="Gene3D" id="3.40.50.1980">
    <property type="entry name" value="Nitrogenase molybdenum iron protein domain"/>
    <property type="match status" value="2"/>
</dbReference>
<dbReference type="GO" id="GO:0046872">
    <property type="term" value="F:metal ion binding"/>
    <property type="evidence" value="ECO:0007669"/>
    <property type="project" value="UniProtKB-KW"/>
</dbReference>
<dbReference type="FunFam" id="3.40.50.1980:FF:000001">
    <property type="entry name" value="Histidinol dehydrogenase"/>
    <property type="match status" value="1"/>
</dbReference>
<dbReference type="PRINTS" id="PR00083">
    <property type="entry name" value="HOLDHDRGNASE"/>
</dbReference>
<dbReference type="InterPro" id="IPR012131">
    <property type="entry name" value="Hstdl_DH"/>
</dbReference>
<accession>A0A6J7CVH4</accession>
<keyword evidence="3" id="KW-0479">Metal-binding</keyword>
<dbReference type="GO" id="GO:0005737">
    <property type="term" value="C:cytoplasm"/>
    <property type="evidence" value="ECO:0007669"/>
    <property type="project" value="TreeGrafter"/>
</dbReference>
<comment type="cofactor">
    <cofactor evidence="1">
        <name>Zn(2+)</name>
        <dbReference type="ChEBI" id="CHEBI:29105"/>
    </cofactor>
</comment>
<keyword evidence="4" id="KW-0862">Zinc</keyword>
<dbReference type="GO" id="GO:0000105">
    <property type="term" value="P:L-histidine biosynthetic process"/>
    <property type="evidence" value="ECO:0007669"/>
    <property type="project" value="InterPro"/>
</dbReference>
<dbReference type="InterPro" id="IPR016161">
    <property type="entry name" value="Ald_DH/histidinol_DH"/>
</dbReference>
<keyword evidence="5" id="KW-0560">Oxidoreductase</keyword>
<evidence type="ECO:0000313" key="7">
    <source>
        <dbReference type="EMBL" id="CAB4862547.1"/>
    </source>
</evidence>
<evidence type="ECO:0000313" key="8">
    <source>
        <dbReference type="EMBL" id="CAB5032308.1"/>
    </source>
</evidence>
<evidence type="ECO:0000256" key="3">
    <source>
        <dbReference type="ARBA" id="ARBA00022723"/>
    </source>
</evidence>
<dbReference type="Pfam" id="PF00815">
    <property type="entry name" value="Histidinol_dh"/>
    <property type="match status" value="1"/>
</dbReference>
<name>A0A6J7CVH4_9ZZZZ</name>